<reference evidence="2" key="1">
    <citation type="submission" date="2020-11" db="EMBL/GenBank/DDBJ databases">
        <authorList>
            <person name="Koelle M."/>
            <person name="Horta M.A.C."/>
            <person name="Nowrousian M."/>
            <person name="Ohm R.A."/>
            <person name="Benz P."/>
            <person name="Pilgard A."/>
        </authorList>
    </citation>
    <scope>NUCLEOTIDE SEQUENCE</scope>
    <source>
        <strain evidence="2">FPRL280</strain>
    </source>
</reference>
<gene>
    <name evidence="2" type="ORF">IEO21_06215</name>
</gene>
<evidence type="ECO:0000256" key="1">
    <source>
        <dbReference type="SAM" id="MobiDB-lite"/>
    </source>
</evidence>
<dbReference type="AlphaFoldDB" id="A0A8H7U1J1"/>
<dbReference type="EMBL" id="JADOXO010000132">
    <property type="protein sequence ID" value="KAF9812453.1"/>
    <property type="molecule type" value="Genomic_DNA"/>
</dbReference>
<evidence type="ECO:0000313" key="3">
    <source>
        <dbReference type="Proteomes" id="UP000639403"/>
    </source>
</evidence>
<name>A0A8H7U1J1_9APHY</name>
<comment type="caution">
    <text evidence="2">The sequence shown here is derived from an EMBL/GenBank/DDBJ whole genome shotgun (WGS) entry which is preliminary data.</text>
</comment>
<sequence length="675" mass="75485">MVIGLVRAQELKGAILAAQCARDLEGVRRLFECARDELVWSPALSDRIGDLRQIISSVPPSTFPEDERLEDMAAQINQKFEEDLWVTPENMIERWYTEPPLPSVETVHLTFRDATADHKAFGALEIWADEEVESIIDEAVLDTLLRFRIRANKKYRHPYRPSLDFDILLPKAEGAESELINIDNLDEYLVQTILARLGDTKVIKYVRNDDKNGEAQFYVENTDPWARTLPDWLSPAPPTWRRYTPPASYTRAASRTAADGIQYKEVPLSYFGGTGRDILPSITTPPLVASHVYLPVQHHEGDYCHALGDEVDHVVSADRLVPPLTDAQARSLLGRAIQYSTAPLSEPRDDNRPQKKRKKTRPLYTTLQTVVVWGYDPATSLLSCTSPFGLRNTDFVLDLRVADREVIPADKQEDPHGVPRKFAYWLGVVSSPDDRKLREEQAMGTAAISVQAQHENPEEVADIPEENDGTLIPIEGLVMRLNIDDTTRIFEVLVKDRMLLGDATLATVHGGLDFDVTVDGLKPGIWHSLVDDDGEVELLWARPGHVDYEDPEPLEDDQMSTPFSMEDDSRWAELGVYGVDSGISGAIMQSVFVEDGVLTSDEGGTRDVMDVLTKQAFEELGSEFIAVPGGIVWSGQDGAYVVRGHKDDDGLLVAITIRVEEGRFPPLNLRMPKNL</sequence>
<feature type="region of interest" description="Disordered" evidence="1">
    <location>
        <begin position="340"/>
        <end position="361"/>
    </location>
</feature>
<organism evidence="2 3">
    <name type="scientific">Rhodonia placenta</name>
    <dbReference type="NCBI Taxonomy" id="104341"/>
    <lineage>
        <taxon>Eukaryota</taxon>
        <taxon>Fungi</taxon>
        <taxon>Dikarya</taxon>
        <taxon>Basidiomycota</taxon>
        <taxon>Agaricomycotina</taxon>
        <taxon>Agaricomycetes</taxon>
        <taxon>Polyporales</taxon>
        <taxon>Adustoporiaceae</taxon>
        <taxon>Rhodonia</taxon>
    </lineage>
</organism>
<dbReference type="Proteomes" id="UP000639403">
    <property type="component" value="Unassembled WGS sequence"/>
</dbReference>
<evidence type="ECO:0000313" key="2">
    <source>
        <dbReference type="EMBL" id="KAF9812453.1"/>
    </source>
</evidence>
<reference evidence="2" key="2">
    <citation type="journal article" name="Front. Microbiol.">
        <title>Degradative Capacity of Two Strains of Rhodonia placenta: From Phenotype to Genotype.</title>
        <authorList>
            <person name="Kolle M."/>
            <person name="Horta M.A.C."/>
            <person name="Nowrousian M."/>
            <person name="Ohm R.A."/>
            <person name="Benz J.P."/>
            <person name="Pilgard A."/>
        </authorList>
    </citation>
    <scope>NUCLEOTIDE SEQUENCE</scope>
    <source>
        <strain evidence="2">FPRL280</strain>
    </source>
</reference>
<accession>A0A8H7U1J1</accession>
<protein>
    <submittedName>
        <fullName evidence="2">Uncharacterized protein</fullName>
    </submittedName>
</protein>
<proteinExistence type="predicted"/>